<dbReference type="AlphaFoldDB" id="A0A9D3YXD7"/>
<feature type="compositionally biased region" description="Polar residues" evidence="1">
    <location>
        <begin position="44"/>
        <end position="56"/>
    </location>
</feature>
<dbReference type="Proteomes" id="UP000828390">
    <property type="component" value="Unassembled WGS sequence"/>
</dbReference>
<protein>
    <submittedName>
        <fullName evidence="2">Uncharacterized protein</fullName>
    </submittedName>
</protein>
<evidence type="ECO:0000313" key="2">
    <source>
        <dbReference type="EMBL" id="KAH3708052.1"/>
    </source>
</evidence>
<dbReference type="EMBL" id="JAIWYP010000014">
    <property type="protein sequence ID" value="KAH3708052.1"/>
    <property type="molecule type" value="Genomic_DNA"/>
</dbReference>
<organism evidence="2 3">
    <name type="scientific">Dreissena polymorpha</name>
    <name type="common">Zebra mussel</name>
    <name type="synonym">Mytilus polymorpha</name>
    <dbReference type="NCBI Taxonomy" id="45954"/>
    <lineage>
        <taxon>Eukaryota</taxon>
        <taxon>Metazoa</taxon>
        <taxon>Spiralia</taxon>
        <taxon>Lophotrochozoa</taxon>
        <taxon>Mollusca</taxon>
        <taxon>Bivalvia</taxon>
        <taxon>Autobranchia</taxon>
        <taxon>Heteroconchia</taxon>
        <taxon>Euheterodonta</taxon>
        <taxon>Imparidentia</taxon>
        <taxon>Neoheterodontei</taxon>
        <taxon>Myida</taxon>
        <taxon>Dreissenoidea</taxon>
        <taxon>Dreissenidae</taxon>
        <taxon>Dreissena</taxon>
    </lineage>
</organism>
<feature type="region of interest" description="Disordered" evidence="1">
    <location>
        <begin position="25"/>
        <end position="93"/>
    </location>
</feature>
<gene>
    <name evidence="2" type="ORF">DPMN_067491</name>
</gene>
<comment type="caution">
    <text evidence="2">The sequence shown here is derived from an EMBL/GenBank/DDBJ whole genome shotgun (WGS) entry which is preliminary data.</text>
</comment>
<proteinExistence type="predicted"/>
<name>A0A9D3YXD7_DREPO</name>
<evidence type="ECO:0000313" key="3">
    <source>
        <dbReference type="Proteomes" id="UP000828390"/>
    </source>
</evidence>
<accession>A0A9D3YXD7</accession>
<reference evidence="2" key="1">
    <citation type="journal article" date="2019" name="bioRxiv">
        <title>The Genome of the Zebra Mussel, Dreissena polymorpha: A Resource for Invasive Species Research.</title>
        <authorList>
            <person name="McCartney M.A."/>
            <person name="Auch B."/>
            <person name="Kono T."/>
            <person name="Mallez S."/>
            <person name="Zhang Y."/>
            <person name="Obille A."/>
            <person name="Becker A."/>
            <person name="Abrahante J.E."/>
            <person name="Garbe J."/>
            <person name="Badalamenti J.P."/>
            <person name="Herman A."/>
            <person name="Mangelson H."/>
            <person name="Liachko I."/>
            <person name="Sullivan S."/>
            <person name="Sone E.D."/>
            <person name="Koren S."/>
            <person name="Silverstein K.A.T."/>
            <person name="Beckman K.B."/>
            <person name="Gohl D.M."/>
        </authorList>
    </citation>
    <scope>NUCLEOTIDE SEQUENCE</scope>
    <source>
        <strain evidence="2">Duluth1</strain>
        <tissue evidence="2">Whole animal</tissue>
    </source>
</reference>
<reference evidence="2" key="2">
    <citation type="submission" date="2020-11" db="EMBL/GenBank/DDBJ databases">
        <authorList>
            <person name="McCartney M.A."/>
            <person name="Auch B."/>
            <person name="Kono T."/>
            <person name="Mallez S."/>
            <person name="Becker A."/>
            <person name="Gohl D.M."/>
            <person name="Silverstein K.A.T."/>
            <person name="Koren S."/>
            <person name="Bechman K.B."/>
            <person name="Herman A."/>
            <person name="Abrahante J.E."/>
            <person name="Garbe J."/>
        </authorList>
    </citation>
    <scope>NUCLEOTIDE SEQUENCE</scope>
    <source>
        <strain evidence="2">Duluth1</strain>
        <tissue evidence="2">Whole animal</tissue>
    </source>
</reference>
<sequence>MQMLQSKISKMEQLLQLKDLRIADLTQNPLPPNRPSHQYRPHPSQDSRYSNQSDNYNLYDKHSGNENQYSKQYQYDDHRLRQASYDNQKYGYY</sequence>
<evidence type="ECO:0000256" key="1">
    <source>
        <dbReference type="SAM" id="MobiDB-lite"/>
    </source>
</evidence>
<keyword evidence="3" id="KW-1185">Reference proteome</keyword>